<dbReference type="InterPro" id="IPR051170">
    <property type="entry name" value="Neural/epithelial_adhesion"/>
</dbReference>
<dbReference type="Gene3D" id="2.60.40.10">
    <property type="entry name" value="Immunoglobulins"/>
    <property type="match status" value="1"/>
</dbReference>
<dbReference type="EMBL" id="BGZK01000765">
    <property type="protein sequence ID" value="GBP59604.1"/>
    <property type="molecule type" value="Genomic_DNA"/>
</dbReference>
<dbReference type="InterPro" id="IPR013098">
    <property type="entry name" value="Ig_I-set"/>
</dbReference>
<comment type="caution">
    <text evidence="5">The sequence shown here is derived from an EMBL/GenBank/DDBJ whole genome shotgun (WGS) entry which is preliminary data.</text>
</comment>
<evidence type="ECO:0000256" key="2">
    <source>
        <dbReference type="ARBA" id="ARBA00023157"/>
    </source>
</evidence>
<keyword evidence="3" id="KW-0393">Immunoglobulin domain</keyword>
<accession>A0A4C1XB29</accession>
<dbReference type="PANTHER" id="PTHR12231:SF265">
    <property type="entry name" value="DPR-INTERACTING PROTEIN LAMBDA"/>
    <property type="match status" value="1"/>
</dbReference>
<evidence type="ECO:0000259" key="4">
    <source>
        <dbReference type="PROSITE" id="PS50835"/>
    </source>
</evidence>
<keyword evidence="6" id="KW-1185">Reference proteome</keyword>
<dbReference type="PROSITE" id="PS50835">
    <property type="entry name" value="IG_LIKE"/>
    <property type="match status" value="1"/>
</dbReference>
<organism evidence="5 6">
    <name type="scientific">Eumeta variegata</name>
    <name type="common">Bagworm moth</name>
    <name type="synonym">Eumeta japonica</name>
    <dbReference type="NCBI Taxonomy" id="151549"/>
    <lineage>
        <taxon>Eukaryota</taxon>
        <taxon>Metazoa</taxon>
        <taxon>Ecdysozoa</taxon>
        <taxon>Arthropoda</taxon>
        <taxon>Hexapoda</taxon>
        <taxon>Insecta</taxon>
        <taxon>Pterygota</taxon>
        <taxon>Neoptera</taxon>
        <taxon>Endopterygota</taxon>
        <taxon>Lepidoptera</taxon>
        <taxon>Glossata</taxon>
        <taxon>Ditrysia</taxon>
        <taxon>Tineoidea</taxon>
        <taxon>Psychidae</taxon>
        <taxon>Oiketicinae</taxon>
        <taxon>Eumeta</taxon>
    </lineage>
</organism>
<dbReference type="SUPFAM" id="SSF48726">
    <property type="entry name" value="Immunoglobulin"/>
    <property type="match status" value="2"/>
</dbReference>
<reference evidence="5 6" key="1">
    <citation type="journal article" date="2019" name="Commun. Biol.">
        <title>The bagworm genome reveals a unique fibroin gene that provides high tensile strength.</title>
        <authorList>
            <person name="Kono N."/>
            <person name="Nakamura H."/>
            <person name="Ohtoshi R."/>
            <person name="Tomita M."/>
            <person name="Numata K."/>
            <person name="Arakawa K."/>
        </authorList>
    </citation>
    <scope>NUCLEOTIDE SEQUENCE [LARGE SCALE GENOMIC DNA]</scope>
</reference>
<dbReference type="GO" id="GO:0043005">
    <property type="term" value="C:neuron projection"/>
    <property type="evidence" value="ECO:0007669"/>
    <property type="project" value="TreeGrafter"/>
</dbReference>
<dbReference type="AlphaFoldDB" id="A0A4C1XB29"/>
<dbReference type="SMART" id="SM00409">
    <property type="entry name" value="IG"/>
    <property type="match status" value="1"/>
</dbReference>
<dbReference type="InterPro" id="IPR007110">
    <property type="entry name" value="Ig-like_dom"/>
</dbReference>
<evidence type="ECO:0000313" key="5">
    <source>
        <dbReference type="EMBL" id="GBP59604.1"/>
    </source>
</evidence>
<gene>
    <name evidence="5" type="primary">Lac</name>
    <name evidence="5" type="ORF">EVAR_44820_1</name>
</gene>
<keyword evidence="2" id="KW-1015">Disulfide bond</keyword>
<feature type="domain" description="Ig-like" evidence="4">
    <location>
        <begin position="40"/>
        <end position="137"/>
    </location>
</feature>
<evidence type="ECO:0000256" key="3">
    <source>
        <dbReference type="ARBA" id="ARBA00023319"/>
    </source>
</evidence>
<protein>
    <submittedName>
        <fullName evidence="5">Lachesin</fullName>
    </submittedName>
</protein>
<dbReference type="InterPro" id="IPR013783">
    <property type="entry name" value="Ig-like_fold"/>
</dbReference>
<dbReference type="Pfam" id="PF07679">
    <property type="entry name" value="I-set"/>
    <property type="match status" value="1"/>
</dbReference>
<dbReference type="STRING" id="151549.A0A4C1XB29"/>
<evidence type="ECO:0000256" key="1">
    <source>
        <dbReference type="ARBA" id="ARBA00022737"/>
    </source>
</evidence>
<dbReference type="Proteomes" id="UP000299102">
    <property type="component" value="Unassembled WGS sequence"/>
</dbReference>
<dbReference type="InterPro" id="IPR036179">
    <property type="entry name" value="Ig-like_dom_sf"/>
</dbReference>
<evidence type="ECO:0000313" key="6">
    <source>
        <dbReference type="Proteomes" id="UP000299102"/>
    </source>
</evidence>
<proteinExistence type="predicted"/>
<dbReference type="OrthoDB" id="10012075at2759"/>
<name>A0A4C1XB29_EUMVA</name>
<dbReference type="PANTHER" id="PTHR12231">
    <property type="entry name" value="CTX-RELATED TYPE I TRANSMEMBRANE PROTEIN"/>
    <property type="match status" value="1"/>
</dbReference>
<dbReference type="InterPro" id="IPR003599">
    <property type="entry name" value="Ig_sub"/>
</dbReference>
<keyword evidence="1" id="KW-0677">Repeat</keyword>
<sequence>MVLDSYKGETLELHHVQRMDMGAYYCIASNGVPPTTCIIPQVKVTSQLVGAPLGSDVQLQCFIEASPRAMNSWNRENGLLSDKLLENSKFRVSEVALNEYSLWLNLTIVSLAPADYGVYVCSSVNGLGKMESQVSLHRLELSAGGFGAEEPMASGAAWQRARSSPPPRARPAASHARLERSLAILQPYIIVALLTLCHAKRKSGPMALCSNLKARRRWRPAVPAARHRRKIISRIHTHQQKLHQHNLFETPRGAGRRYFFPIRPAAARGPALALRFFRVEMRIVQCDHVAFHRQWSRDAPEFNNVIDSSPAARRPPLDLLEKPKLDAPIVSCRDRFL</sequence>